<proteinExistence type="predicted"/>
<dbReference type="SUPFAM" id="SSF56281">
    <property type="entry name" value="Metallo-hydrolase/oxidoreductase"/>
    <property type="match status" value="1"/>
</dbReference>
<keyword evidence="3" id="KW-1185">Reference proteome</keyword>
<dbReference type="AlphaFoldDB" id="A0A1S8CTR3"/>
<dbReference type="InterPro" id="IPR036866">
    <property type="entry name" value="RibonucZ/Hydroxyglut_hydro"/>
</dbReference>
<dbReference type="InterPro" id="IPR024884">
    <property type="entry name" value="NAPE-PLD"/>
</dbReference>
<comment type="caution">
    <text evidence="2">The sequence shown here is derived from an EMBL/GenBank/DDBJ whole genome shotgun (WGS) entry which is preliminary data.</text>
</comment>
<dbReference type="PANTHER" id="PTHR15032:SF4">
    <property type="entry name" value="N-ACYL-PHOSPHATIDYLETHANOLAMINE-HYDROLYZING PHOSPHOLIPASE D"/>
    <property type="match status" value="1"/>
</dbReference>
<dbReference type="RefSeq" id="WP_076878830.1">
    <property type="nucleotide sequence ID" value="NZ_MLCN01000030.1"/>
</dbReference>
<dbReference type="Proteomes" id="UP000192132">
    <property type="component" value="Unassembled WGS sequence"/>
</dbReference>
<name>A0A1S8CTR3_9GAMM</name>
<evidence type="ECO:0000313" key="3">
    <source>
        <dbReference type="Proteomes" id="UP000192132"/>
    </source>
</evidence>
<dbReference type="PANTHER" id="PTHR15032">
    <property type="entry name" value="N-ACYL-PHOSPHATIDYLETHANOLAMINE-HYDROLYZING PHOSPHOLIPASE D"/>
    <property type="match status" value="1"/>
</dbReference>
<gene>
    <name evidence="2" type="ORF">BKE30_11975</name>
</gene>
<evidence type="ECO:0000259" key="1">
    <source>
        <dbReference type="Pfam" id="PF12706"/>
    </source>
</evidence>
<dbReference type="STRING" id="1907941.BKE30_11975"/>
<dbReference type="GO" id="GO:0070290">
    <property type="term" value="F:N-acylphosphatidylethanolamine-specific phospholipase D activity"/>
    <property type="evidence" value="ECO:0007669"/>
    <property type="project" value="InterPro"/>
</dbReference>
<keyword evidence="2" id="KW-0378">Hydrolase</keyword>
<evidence type="ECO:0000313" key="2">
    <source>
        <dbReference type="EMBL" id="ONG38646.1"/>
    </source>
</evidence>
<dbReference type="Pfam" id="PF12706">
    <property type="entry name" value="Lactamase_B_2"/>
    <property type="match status" value="1"/>
</dbReference>
<dbReference type="PIRSF" id="PIRSF038896">
    <property type="entry name" value="NAPE-PLD"/>
    <property type="match status" value="1"/>
</dbReference>
<reference evidence="2 3" key="1">
    <citation type="submission" date="2016-10" db="EMBL/GenBank/DDBJ databases">
        <title>Draft Genome sequence of Alkanindiges sp. strain H1.</title>
        <authorList>
            <person name="Subhash Y."/>
            <person name="Lee S."/>
        </authorList>
    </citation>
    <scope>NUCLEOTIDE SEQUENCE [LARGE SCALE GENOMIC DNA]</scope>
    <source>
        <strain evidence="2 3">H1</strain>
    </source>
</reference>
<dbReference type="Gene3D" id="3.60.15.10">
    <property type="entry name" value="Ribonuclease Z/Hydroxyacylglutathione hydrolase-like"/>
    <property type="match status" value="1"/>
</dbReference>
<dbReference type="OrthoDB" id="9805728at2"/>
<dbReference type="InterPro" id="IPR001279">
    <property type="entry name" value="Metallo-B-lactamas"/>
</dbReference>
<feature type="domain" description="Metallo-beta-lactamase" evidence="1">
    <location>
        <begin position="113"/>
        <end position="310"/>
    </location>
</feature>
<accession>A0A1S8CTR3</accession>
<organism evidence="2 3">
    <name type="scientific">Alkanindiges hydrocarboniclasticus</name>
    <dbReference type="NCBI Taxonomy" id="1907941"/>
    <lineage>
        <taxon>Bacteria</taxon>
        <taxon>Pseudomonadati</taxon>
        <taxon>Pseudomonadota</taxon>
        <taxon>Gammaproteobacteria</taxon>
        <taxon>Moraxellales</taxon>
        <taxon>Moraxellaceae</taxon>
        <taxon>Alkanindiges</taxon>
    </lineage>
</organism>
<dbReference type="GO" id="GO:0008270">
    <property type="term" value="F:zinc ion binding"/>
    <property type="evidence" value="ECO:0007669"/>
    <property type="project" value="InterPro"/>
</dbReference>
<dbReference type="EMBL" id="MLCN01000030">
    <property type="protein sequence ID" value="ONG38646.1"/>
    <property type="molecule type" value="Genomic_DNA"/>
</dbReference>
<dbReference type="GO" id="GO:0005737">
    <property type="term" value="C:cytoplasm"/>
    <property type="evidence" value="ECO:0007669"/>
    <property type="project" value="TreeGrafter"/>
</dbReference>
<sequence>MSRLRRSRPVQQLATEFSGQHAFLQPKHEYLPSDHSTKQEFFNPDPATRTDDLHRSTAMYEWLLFRKPAQWPARESSIHCPDKPQMRPDAALDDWQVWFVGHATVLLQIGPYNFLTDPVWAQRASPLAHLGPKRVRPAGIALDELPSIDAVLLSHNHYDHLDLASLKWLHRRDGMPVYTGLANRCYLPSEMQVVELDWWQQADFKLDERIKIVYTPAQHFSGRGFKDRNKALWGGLSILTPDDHCFFAGDTGYSPHFQQIRENLGAPRLSLLPIGAYEPRKIMRAMHMNPADAVQAHIDLQSKQSLSIHYRTFQLTDEAINQPLLELASALTQASLVDASFFNLLEGYGRKV</sequence>
<protein>
    <submittedName>
        <fullName evidence="2">Zn-dependent hydrolase</fullName>
    </submittedName>
</protein>